<sequence>MTRRTLLNAALISLTLTACGGGGSSTPSATIASIDLTPPAATVPIGDTTPLTATARDAQGTVVPNAAFTWTSSAENVATVAGGVVTGKAAGRAQVTASAAGVTSAPAELTVTAPTPAAGFTLAVSADKLPVITGTGASLTVTVTRDAGFTDAVAVTLNGLPSGATAPTVTLPAGQTSATVTVNAAASAPHSQPTAVTVKGSAGTRNVSKTVTVTVRGPAGSLDTTFGAGGVSVTPMSAGDDYLNAVAVQADGKIVAVGTAPGAAGNEFAVARFTRDGALDPTFGTGGKVLIDFAGKSDVARAVAVQADGRVVVAGGTTDAADRERFGLVRLTAAGALDSTFGTAGRVTTAFSGSAGDRANALVLQPDGKIVAGGSASFGSASSGVDFALARYDAAGTLDAGFGTGGTVTTSMSTSGASDTISALTLQGQAIVAVGGTGDFKVARYTAAGALDGSFGSGGRVTGVFGVTIGSANAVTTDAQGRVVVAGTAQNDTAVIRLTAAGALDPSFGTGGKRVIALTDNWDAAEGVAVQSDGKIVLGGWIYEGNSSAGDFAVTRLTATGQNDSGFGSGGTTLTKVAPGSKSDLAHAVALQPDDRIPATRIVLAGERSDSNSDVALTRYWP</sequence>
<dbReference type="RefSeq" id="WP_322473738.1">
    <property type="nucleotide sequence ID" value="NZ_JBHRZG010000002.1"/>
</dbReference>
<feature type="domain" description="BIG2" evidence="2">
    <location>
        <begin position="30"/>
        <end position="109"/>
    </location>
</feature>
<organism evidence="3 4">
    <name type="scientific">Deinococcus rufus</name>
    <dbReference type="NCBI Taxonomy" id="2136097"/>
    <lineage>
        <taxon>Bacteria</taxon>
        <taxon>Thermotogati</taxon>
        <taxon>Deinococcota</taxon>
        <taxon>Deinococci</taxon>
        <taxon>Deinococcales</taxon>
        <taxon>Deinococcaceae</taxon>
        <taxon>Deinococcus</taxon>
    </lineage>
</organism>
<evidence type="ECO:0000259" key="2">
    <source>
        <dbReference type="SMART" id="SM00635"/>
    </source>
</evidence>
<feature type="signal peptide" evidence="1">
    <location>
        <begin position="1"/>
        <end position="20"/>
    </location>
</feature>
<evidence type="ECO:0000313" key="4">
    <source>
        <dbReference type="Proteomes" id="UP001595803"/>
    </source>
</evidence>
<comment type="caution">
    <text evidence="3">The sequence shown here is derived from an EMBL/GenBank/DDBJ whole genome shotgun (WGS) entry which is preliminary data.</text>
</comment>
<dbReference type="InterPro" id="IPR003343">
    <property type="entry name" value="Big_2"/>
</dbReference>
<dbReference type="PROSITE" id="PS51257">
    <property type="entry name" value="PROKAR_LIPOPROTEIN"/>
    <property type="match status" value="1"/>
</dbReference>
<protein>
    <recommendedName>
        <fullName evidence="2">BIG2 domain-containing protein</fullName>
    </recommendedName>
</protein>
<feature type="chain" id="PRO_5047460250" description="BIG2 domain-containing protein" evidence="1">
    <location>
        <begin position="21"/>
        <end position="622"/>
    </location>
</feature>
<dbReference type="InterPro" id="IPR008964">
    <property type="entry name" value="Invasin/intimin_cell_adhesion"/>
</dbReference>
<dbReference type="SUPFAM" id="SSF141072">
    <property type="entry name" value="CalX-like"/>
    <property type="match status" value="1"/>
</dbReference>
<dbReference type="Gene3D" id="2.60.40.1080">
    <property type="match status" value="1"/>
</dbReference>
<dbReference type="SUPFAM" id="SSF101898">
    <property type="entry name" value="NHL repeat"/>
    <property type="match status" value="1"/>
</dbReference>
<evidence type="ECO:0000256" key="1">
    <source>
        <dbReference type="SAM" id="SignalP"/>
    </source>
</evidence>
<accession>A0ABV7Z5X2</accession>
<dbReference type="InterPro" id="IPR013431">
    <property type="entry name" value="Delta_60_rpt"/>
</dbReference>
<keyword evidence="4" id="KW-1185">Reference proteome</keyword>
<keyword evidence="1" id="KW-0732">Signal</keyword>
<dbReference type="NCBIfam" id="TIGR02608">
    <property type="entry name" value="delta_60_rpt"/>
    <property type="match status" value="6"/>
</dbReference>
<dbReference type="EMBL" id="JBHRZG010000002">
    <property type="protein sequence ID" value="MFC3831640.1"/>
    <property type="molecule type" value="Genomic_DNA"/>
</dbReference>
<dbReference type="SMART" id="SM00635">
    <property type="entry name" value="BID_2"/>
    <property type="match status" value="1"/>
</dbReference>
<reference evidence="4" key="1">
    <citation type="journal article" date="2019" name="Int. J. Syst. Evol. Microbiol.">
        <title>The Global Catalogue of Microorganisms (GCM) 10K type strain sequencing project: providing services to taxonomists for standard genome sequencing and annotation.</title>
        <authorList>
            <consortium name="The Broad Institute Genomics Platform"/>
            <consortium name="The Broad Institute Genome Sequencing Center for Infectious Disease"/>
            <person name="Wu L."/>
            <person name="Ma J."/>
        </authorList>
    </citation>
    <scope>NUCLEOTIDE SEQUENCE [LARGE SCALE GENOMIC DNA]</scope>
    <source>
        <strain evidence="4">CCTCC AB 2017081</strain>
    </source>
</reference>
<dbReference type="Gene3D" id="2.80.10.50">
    <property type="match status" value="3"/>
</dbReference>
<proteinExistence type="predicted"/>
<dbReference type="Proteomes" id="UP001595803">
    <property type="component" value="Unassembled WGS sequence"/>
</dbReference>
<dbReference type="SUPFAM" id="SSF49373">
    <property type="entry name" value="Invasin/intimin cell-adhesion fragments"/>
    <property type="match status" value="1"/>
</dbReference>
<dbReference type="Pfam" id="PF17164">
    <property type="entry name" value="DUF5122"/>
    <property type="match status" value="6"/>
</dbReference>
<dbReference type="InterPro" id="IPR038081">
    <property type="entry name" value="CalX-like_sf"/>
</dbReference>
<evidence type="ECO:0000313" key="3">
    <source>
        <dbReference type="EMBL" id="MFC3831640.1"/>
    </source>
</evidence>
<gene>
    <name evidence="3" type="ORF">ACFOSB_02045</name>
</gene>
<name>A0ABV7Z5X2_9DEIO</name>